<protein>
    <submittedName>
        <fullName evidence="2">Uncharacterized protein</fullName>
    </submittedName>
</protein>
<gene>
    <name evidence="2" type="ORF">FZZ93_02290</name>
</gene>
<dbReference type="AlphaFoldDB" id="A0A5D9DDD6"/>
<accession>A0A5D9DDD6</accession>
<evidence type="ECO:0000313" key="3">
    <source>
        <dbReference type="Proteomes" id="UP000324260"/>
    </source>
</evidence>
<keyword evidence="1" id="KW-0812">Transmembrane</keyword>
<dbReference type="Proteomes" id="UP000324260">
    <property type="component" value="Unassembled WGS sequence"/>
</dbReference>
<dbReference type="OrthoDB" id="7033353at2"/>
<reference evidence="2 3" key="1">
    <citation type="submission" date="2019-08" db="EMBL/GenBank/DDBJ databases">
        <title>Draft Genome Sequence of Halomonas eurihalina Isolated from Preserved Hide-surface.</title>
        <authorList>
            <person name="Hussain S.A."/>
            <person name="Xu A."/>
            <person name="Sarker M."/>
            <person name="Sommers C."/>
        </authorList>
    </citation>
    <scope>NUCLEOTIDE SEQUENCE [LARGE SCALE GENOMIC DNA]</scope>
    <source>
        <strain evidence="2 3">MS1</strain>
    </source>
</reference>
<evidence type="ECO:0000313" key="2">
    <source>
        <dbReference type="EMBL" id="TZG41513.1"/>
    </source>
</evidence>
<feature type="transmembrane region" description="Helical" evidence="1">
    <location>
        <begin position="7"/>
        <end position="33"/>
    </location>
</feature>
<keyword evidence="1" id="KW-0472">Membrane</keyword>
<feature type="transmembrane region" description="Helical" evidence="1">
    <location>
        <begin position="53"/>
        <end position="75"/>
    </location>
</feature>
<sequence>MTNIACLAAFVLLPLLIPVFVVAIVFGTGSWIFERFQSTLTLNEERGLAEQGLLWVSILSPFLYFLALGAISWSGHSISLTSDGLKVFFSISALPLGALSLSLPLSVLVSRLHATKQTAKQIKITQQKNNIDLFHSHRKELFSYFGQIGEVEYLDCLVGKFRVHPRVHKAFFTGNPEDGIPFINQEAFQDIERELSSARWQLDSVIRDVNLELTYSFYIANFCSTIYRLSQKLGLPEIYVELAQKSVLVPTNLDGEEEVELLTVGKTTDQAVAAYRYANGYFRNLCDFAGREPAQTEDEELKYIEMGGKFRTIKEEKVIERLHENEIKQAVEAKA</sequence>
<keyword evidence="1" id="KW-1133">Transmembrane helix</keyword>
<evidence type="ECO:0000256" key="1">
    <source>
        <dbReference type="SAM" id="Phobius"/>
    </source>
</evidence>
<name>A0A5D9DDD6_HALER</name>
<feature type="transmembrane region" description="Helical" evidence="1">
    <location>
        <begin position="87"/>
        <end position="109"/>
    </location>
</feature>
<proteinExistence type="predicted"/>
<dbReference type="RefSeq" id="WP_149320704.1">
    <property type="nucleotide sequence ID" value="NZ_JARWAH010000001.1"/>
</dbReference>
<comment type="caution">
    <text evidence="2">The sequence shown here is derived from an EMBL/GenBank/DDBJ whole genome shotgun (WGS) entry which is preliminary data.</text>
</comment>
<dbReference type="EMBL" id="VTPU01000001">
    <property type="protein sequence ID" value="TZG41513.1"/>
    <property type="molecule type" value="Genomic_DNA"/>
</dbReference>
<organism evidence="2 3">
    <name type="scientific">Halomonas eurihalina</name>
    <dbReference type="NCBI Taxonomy" id="42566"/>
    <lineage>
        <taxon>Bacteria</taxon>
        <taxon>Pseudomonadati</taxon>
        <taxon>Pseudomonadota</taxon>
        <taxon>Gammaproteobacteria</taxon>
        <taxon>Oceanospirillales</taxon>
        <taxon>Halomonadaceae</taxon>
        <taxon>Halomonas</taxon>
    </lineage>
</organism>
<keyword evidence="3" id="KW-1185">Reference proteome</keyword>